<accession>A0ABT7MWW9</accession>
<evidence type="ECO:0000313" key="2">
    <source>
        <dbReference type="EMBL" id="MDL9978951.1"/>
    </source>
</evidence>
<keyword evidence="1" id="KW-1133">Transmembrane helix</keyword>
<gene>
    <name evidence="2" type="ORF">QSV35_06380</name>
</gene>
<keyword evidence="3" id="KW-1185">Reference proteome</keyword>
<dbReference type="Proteomes" id="UP001235064">
    <property type="component" value="Unassembled WGS sequence"/>
</dbReference>
<feature type="transmembrane region" description="Helical" evidence="1">
    <location>
        <begin position="74"/>
        <end position="96"/>
    </location>
</feature>
<sequence>MKAWVVRFASLYVFDVVVLLLIGAILPSVRVGWAALWASVILTALTVWIKPALTNGFRKRAAKTARDRTKAGEAVVQGVLVFLVELLVWLVVVWFSGVRVTGFFWGYVLPPLFLLVAWAIYSAIDDRIEARAGALYDRSTGAETDAVDPPHPRSSS</sequence>
<organism evidence="2 3">
    <name type="scientific">Microbacterium candidum</name>
    <dbReference type="NCBI Taxonomy" id="3041922"/>
    <lineage>
        <taxon>Bacteria</taxon>
        <taxon>Bacillati</taxon>
        <taxon>Actinomycetota</taxon>
        <taxon>Actinomycetes</taxon>
        <taxon>Micrococcales</taxon>
        <taxon>Microbacteriaceae</taxon>
        <taxon>Microbacterium</taxon>
    </lineage>
</organism>
<evidence type="ECO:0000256" key="1">
    <source>
        <dbReference type="SAM" id="Phobius"/>
    </source>
</evidence>
<proteinExistence type="predicted"/>
<dbReference type="EMBL" id="JASXSZ010000002">
    <property type="protein sequence ID" value="MDL9978951.1"/>
    <property type="molecule type" value="Genomic_DNA"/>
</dbReference>
<keyword evidence="1" id="KW-0812">Transmembrane</keyword>
<evidence type="ECO:0000313" key="3">
    <source>
        <dbReference type="Proteomes" id="UP001235064"/>
    </source>
</evidence>
<feature type="transmembrane region" description="Helical" evidence="1">
    <location>
        <begin position="12"/>
        <end position="29"/>
    </location>
</feature>
<keyword evidence="1" id="KW-0472">Membrane</keyword>
<evidence type="ECO:0008006" key="4">
    <source>
        <dbReference type="Google" id="ProtNLM"/>
    </source>
</evidence>
<comment type="caution">
    <text evidence="2">The sequence shown here is derived from an EMBL/GenBank/DDBJ whole genome shotgun (WGS) entry which is preliminary data.</text>
</comment>
<feature type="transmembrane region" description="Helical" evidence="1">
    <location>
        <begin position="102"/>
        <end position="121"/>
    </location>
</feature>
<feature type="transmembrane region" description="Helical" evidence="1">
    <location>
        <begin position="35"/>
        <end position="53"/>
    </location>
</feature>
<reference evidence="2 3" key="1">
    <citation type="submission" date="2023-06" db="EMBL/GenBank/DDBJ databases">
        <title>Microbacterium sp. nov., isolated from a waste landfill.</title>
        <authorList>
            <person name="Wen W."/>
        </authorList>
    </citation>
    <scope>NUCLEOTIDE SEQUENCE [LARGE SCALE GENOMIC DNA]</scope>
    <source>
        <strain evidence="2 3">ASV49</strain>
    </source>
</reference>
<name>A0ABT7MWW9_9MICO</name>
<protein>
    <recommendedName>
        <fullName evidence="4">Phage holin family protein</fullName>
    </recommendedName>
</protein>
<dbReference type="RefSeq" id="WP_286287832.1">
    <property type="nucleotide sequence ID" value="NZ_JASXSZ010000002.1"/>
</dbReference>